<dbReference type="Proteomes" id="UP000419138">
    <property type="component" value="Unassembled WGS sequence"/>
</dbReference>
<gene>
    <name evidence="3" type="ORF">FF041_13155</name>
</gene>
<dbReference type="InterPro" id="IPR005754">
    <property type="entry name" value="Sortase"/>
</dbReference>
<accession>A0A646KGL4</accession>
<dbReference type="InterPro" id="IPR042001">
    <property type="entry name" value="Sortase_F"/>
</dbReference>
<name>A0A646KGL4_STRJU</name>
<keyword evidence="1" id="KW-0378">Hydrolase</keyword>
<evidence type="ECO:0000256" key="2">
    <source>
        <dbReference type="SAM" id="MobiDB-lite"/>
    </source>
</evidence>
<dbReference type="EMBL" id="VCLA01000111">
    <property type="protein sequence ID" value="MQT01137.1"/>
    <property type="molecule type" value="Genomic_DNA"/>
</dbReference>
<reference evidence="3 4" key="1">
    <citation type="submission" date="2019-05" db="EMBL/GenBank/DDBJ databases">
        <title>Comparative genomics and metabolomics analyses of clavulanic acid producing Streptomyces species provides insight into specialized metabolism and evolution of beta-lactam biosynthetic gene clusters.</title>
        <authorList>
            <person name="Moore M.A."/>
            <person name="Cruz-Morales P."/>
            <person name="Barona Gomez F."/>
            <person name="Kapil T."/>
        </authorList>
    </citation>
    <scope>NUCLEOTIDE SEQUENCE [LARGE SCALE GENOMIC DNA]</scope>
    <source>
        <strain evidence="3 4">NRRL 5741</strain>
    </source>
</reference>
<dbReference type="InterPro" id="IPR023365">
    <property type="entry name" value="Sortase_dom-sf"/>
</dbReference>
<feature type="region of interest" description="Disordered" evidence="2">
    <location>
        <begin position="212"/>
        <end position="246"/>
    </location>
</feature>
<keyword evidence="4" id="KW-1185">Reference proteome</keyword>
<comment type="caution">
    <text evidence="3">The sequence shown here is derived from an EMBL/GenBank/DDBJ whole genome shotgun (WGS) entry which is preliminary data.</text>
</comment>
<evidence type="ECO:0000256" key="1">
    <source>
        <dbReference type="ARBA" id="ARBA00022801"/>
    </source>
</evidence>
<dbReference type="Pfam" id="PF04203">
    <property type="entry name" value="Sortase"/>
    <property type="match status" value="1"/>
</dbReference>
<evidence type="ECO:0000313" key="3">
    <source>
        <dbReference type="EMBL" id="MQT01137.1"/>
    </source>
</evidence>
<dbReference type="OrthoDB" id="525039at2"/>
<sequence length="246" mass="25235">MGSTKLTGWPLAIAVCAGVWLVHNGSQNVTPPVPSAAEAFAAGPHAYSSAAADPLPPSAPLRLRIPYIDVDTPLIGLGLDREGGLEVPPPDDGNLAGWYRNGTPPGAEGTAIVAGHVDNARGPAVFYGLGALKKGNRIEVSRQDGRTAVFTIDAIEVYEADAFPDRKVYEPKNRAELRVITCGGGFSEKTGYRGNVVAFAHLIGVRETTATGTATGTATDPAADPATGNTTGNATTSTTGDITGKA</sequence>
<organism evidence="3 4">
    <name type="scientific">Streptomyces jumonjinensis</name>
    <dbReference type="NCBI Taxonomy" id="1945"/>
    <lineage>
        <taxon>Bacteria</taxon>
        <taxon>Bacillati</taxon>
        <taxon>Actinomycetota</taxon>
        <taxon>Actinomycetes</taxon>
        <taxon>Kitasatosporales</taxon>
        <taxon>Streptomycetaceae</taxon>
        <taxon>Streptomyces</taxon>
    </lineage>
</organism>
<proteinExistence type="predicted"/>
<dbReference type="SUPFAM" id="SSF63817">
    <property type="entry name" value="Sortase"/>
    <property type="match status" value="1"/>
</dbReference>
<dbReference type="AlphaFoldDB" id="A0A646KGL4"/>
<evidence type="ECO:0000313" key="4">
    <source>
        <dbReference type="Proteomes" id="UP000419138"/>
    </source>
</evidence>
<dbReference type="GO" id="GO:0016787">
    <property type="term" value="F:hydrolase activity"/>
    <property type="evidence" value="ECO:0007669"/>
    <property type="project" value="UniProtKB-KW"/>
</dbReference>
<protein>
    <submittedName>
        <fullName evidence="3">Class F sortase</fullName>
    </submittedName>
</protein>
<dbReference type="CDD" id="cd05829">
    <property type="entry name" value="Sortase_F"/>
    <property type="match status" value="1"/>
</dbReference>
<dbReference type="NCBIfam" id="NF033748">
    <property type="entry name" value="class_F_sortase"/>
    <property type="match status" value="1"/>
</dbReference>
<dbReference type="Gene3D" id="2.40.260.10">
    <property type="entry name" value="Sortase"/>
    <property type="match status" value="1"/>
</dbReference>